<dbReference type="RefSeq" id="XP_071905684.1">
    <property type="nucleotide sequence ID" value="XM_072049583.1"/>
</dbReference>
<dbReference type="InterPro" id="IPR052035">
    <property type="entry name" value="ZnF_BED_domain_contain"/>
</dbReference>
<dbReference type="Proteomes" id="UP001652660">
    <property type="component" value="Chromosome 5e"/>
</dbReference>
<evidence type="ECO:0000256" key="1">
    <source>
        <dbReference type="ARBA" id="ARBA00023125"/>
    </source>
</evidence>
<dbReference type="GeneID" id="140006908"/>
<keyword evidence="1" id="KW-0238">DNA-binding</keyword>
<gene>
    <name evidence="4" type="primary">LOC140006908</name>
</gene>
<dbReference type="InterPro" id="IPR012337">
    <property type="entry name" value="RNaseH-like_sf"/>
</dbReference>
<evidence type="ECO:0000313" key="4">
    <source>
        <dbReference type="RefSeq" id="XP_071905684.1"/>
    </source>
</evidence>
<evidence type="ECO:0000259" key="2">
    <source>
        <dbReference type="Pfam" id="PF14372"/>
    </source>
</evidence>
<dbReference type="Pfam" id="PF14372">
    <property type="entry name" value="hAT-like_RNase-H"/>
    <property type="match status" value="1"/>
</dbReference>
<proteinExistence type="predicted"/>
<accession>A0ABM4UEH8</accession>
<feature type="domain" description="hAT-like transposase RNase-H fold" evidence="2">
    <location>
        <begin position="219"/>
        <end position="318"/>
    </location>
</feature>
<name>A0ABM4UEH8_COFAR</name>
<sequence>MWTSSNTKRGFMAITAHYIDGSWILQSQILRFIYVPTSHTKEVLSDMLLSSLMDWNIDRKISMITLYNCSTNDGMIVCLLEKLNASDLLIDGLVLQMRCAAHILNLIVKDGLEMMSGTIERIRDSVVYWTTSAARIENFEEVARQLRISPTKKLSLDCKIRWNSTFLMLQKASIYKDVFPRVKVREKYYTSLPNDDDWVVCNAICEKLKLFYQVTKMFSGTRYPTLNEFFAKVCHIKVSLAQWMKSQNCLIRVIAEKMMRKYQKNWEDCNVILGIAAVLDPRYKMKLIEYYFPVIYGDESFMKIEAICQNCFSLLHDYEYRSSLGGNRVDSQCMASHSEHVSGSHDKNEVETDHLADFDKFVAFNSSDVTSKLELDFYPEENVFPRVPTFEIFATYSTSEGISCNTLFDEEDDVNCVTE</sequence>
<dbReference type="InterPro" id="IPR025525">
    <property type="entry name" value="hAT-like_transposase_RNase-H"/>
</dbReference>
<evidence type="ECO:0000313" key="3">
    <source>
        <dbReference type="Proteomes" id="UP001652660"/>
    </source>
</evidence>
<reference evidence="4" key="1">
    <citation type="submission" date="2025-08" db="UniProtKB">
        <authorList>
            <consortium name="RefSeq"/>
        </authorList>
    </citation>
    <scope>IDENTIFICATION</scope>
    <source>
        <tissue evidence="4">Leaves</tissue>
    </source>
</reference>
<organism evidence="3 4">
    <name type="scientific">Coffea arabica</name>
    <name type="common">Arabian coffee</name>
    <dbReference type="NCBI Taxonomy" id="13443"/>
    <lineage>
        <taxon>Eukaryota</taxon>
        <taxon>Viridiplantae</taxon>
        <taxon>Streptophyta</taxon>
        <taxon>Embryophyta</taxon>
        <taxon>Tracheophyta</taxon>
        <taxon>Spermatophyta</taxon>
        <taxon>Magnoliopsida</taxon>
        <taxon>eudicotyledons</taxon>
        <taxon>Gunneridae</taxon>
        <taxon>Pentapetalae</taxon>
        <taxon>asterids</taxon>
        <taxon>lamiids</taxon>
        <taxon>Gentianales</taxon>
        <taxon>Rubiaceae</taxon>
        <taxon>Ixoroideae</taxon>
        <taxon>Gardenieae complex</taxon>
        <taxon>Bertiereae - Coffeeae clade</taxon>
        <taxon>Coffeeae</taxon>
        <taxon>Coffea</taxon>
    </lineage>
</organism>
<dbReference type="PANTHER" id="PTHR46481">
    <property type="entry name" value="ZINC FINGER BED DOMAIN-CONTAINING PROTEIN 4"/>
    <property type="match status" value="1"/>
</dbReference>
<protein>
    <submittedName>
        <fullName evidence="4">Zinc finger BED domain-containing protein RICESLEEPER 1-like</fullName>
    </submittedName>
</protein>
<dbReference type="SUPFAM" id="SSF53098">
    <property type="entry name" value="Ribonuclease H-like"/>
    <property type="match status" value="1"/>
</dbReference>
<dbReference type="PANTHER" id="PTHR46481:SF11">
    <property type="entry name" value="ZINC FINGER BED DOMAIN-CONTAINING PROTEIN RICESLEEPER 2-LIKE"/>
    <property type="match status" value="1"/>
</dbReference>
<keyword evidence="3" id="KW-1185">Reference proteome</keyword>